<comment type="subunit">
    <text evidence="6">Conjugated with ATG12.</text>
</comment>
<evidence type="ECO:0000256" key="7">
    <source>
        <dbReference type="SAM" id="MobiDB-lite"/>
    </source>
</evidence>
<protein>
    <recommendedName>
        <fullName evidence="6">Autophagy protein 5</fullName>
    </recommendedName>
</protein>
<comment type="function">
    <text evidence="6">Involved in cytoplasm to vacuole transport (Cvt) and autophagic vesicle formation.</text>
</comment>
<feature type="compositionally biased region" description="Pro residues" evidence="7">
    <location>
        <begin position="274"/>
        <end position="286"/>
    </location>
</feature>
<dbReference type="Gene3D" id="1.10.246.190">
    <property type="entry name" value="Autophagy protein Apg5, helix rich domain"/>
    <property type="match status" value="1"/>
</dbReference>
<dbReference type="EMBL" id="KZ819323">
    <property type="protein sequence ID" value="PWN22419.1"/>
    <property type="molecule type" value="Genomic_DNA"/>
</dbReference>
<dbReference type="GO" id="GO:0034045">
    <property type="term" value="C:phagophore assembly site membrane"/>
    <property type="evidence" value="ECO:0007669"/>
    <property type="project" value="UniProtKB-SubCell"/>
</dbReference>
<dbReference type="GO" id="GO:0019776">
    <property type="term" value="F:Atg8-family ligase activity"/>
    <property type="evidence" value="ECO:0007669"/>
    <property type="project" value="TreeGrafter"/>
</dbReference>
<evidence type="ECO:0000256" key="5">
    <source>
        <dbReference type="ARBA" id="ARBA00023006"/>
    </source>
</evidence>
<feature type="domain" description="Autophagy protein ATG5 UblA" evidence="10">
    <location>
        <begin position="43"/>
        <end position="143"/>
    </location>
</feature>
<dbReference type="GO" id="GO:0000422">
    <property type="term" value="P:autophagy of mitochondrion"/>
    <property type="evidence" value="ECO:0007669"/>
    <property type="project" value="TreeGrafter"/>
</dbReference>
<dbReference type="GO" id="GO:0005776">
    <property type="term" value="C:autophagosome"/>
    <property type="evidence" value="ECO:0007669"/>
    <property type="project" value="TreeGrafter"/>
</dbReference>
<dbReference type="InterPro" id="IPR007239">
    <property type="entry name" value="Atg5"/>
</dbReference>
<dbReference type="Proteomes" id="UP000245942">
    <property type="component" value="Unassembled WGS sequence"/>
</dbReference>
<feature type="compositionally biased region" description="Low complexity" evidence="7">
    <location>
        <begin position="345"/>
        <end position="358"/>
    </location>
</feature>
<feature type="region of interest" description="Disordered" evidence="7">
    <location>
        <begin position="334"/>
        <end position="373"/>
    </location>
</feature>
<keyword evidence="6" id="KW-0813">Transport</keyword>
<gene>
    <name evidence="11" type="ORF">BCV69DRAFT_281412</name>
</gene>
<feature type="compositionally biased region" description="Polar residues" evidence="7">
    <location>
        <begin position="428"/>
        <end position="441"/>
    </location>
</feature>
<evidence type="ECO:0000313" key="11">
    <source>
        <dbReference type="EMBL" id="PWN22419.1"/>
    </source>
</evidence>
<evidence type="ECO:0000256" key="3">
    <source>
        <dbReference type="ARBA" id="ARBA00022499"/>
    </source>
</evidence>
<evidence type="ECO:0000259" key="8">
    <source>
        <dbReference type="Pfam" id="PF04106"/>
    </source>
</evidence>
<evidence type="ECO:0000256" key="2">
    <source>
        <dbReference type="ARBA" id="ARBA00006910"/>
    </source>
</evidence>
<feature type="domain" description="Autophagy protein ATG5 UblB" evidence="8">
    <location>
        <begin position="380"/>
        <end position="531"/>
    </location>
</feature>
<evidence type="ECO:0000256" key="4">
    <source>
        <dbReference type="ARBA" id="ARBA00022843"/>
    </source>
</evidence>
<dbReference type="Gene3D" id="3.10.20.620">
    <property type="match status" value="1"/>
</dbReference>
<dbReference type="GO" id="GO:0044233">
    <property type="term" value="C:mitochondria-associated endoplasmic reticulum membrane contact site"/>
    <property type="evidence" value="ECO:0007669"/>
    <property type="project" value="TreeGrafter"/>
</dbReference>
<dbReference type="OrthoDB" id="272162at2759"/>
<dbReference type="STRING" id="1684307.A0A316UB78"/>
<feature type="compositionally biased region" description="Low complexity" evidence="7">
    <location>
        <begin position="454"/>
        <end position="471"/>
    </location>
</feature>
<evidence type="ECO:0000313" key="12">
    <source>
        <dbReference type="Proteomes" id="UP000245942"/>
    </source>
</evidence>
<keyword evidence="6" id="KW-0472">Membrane</keyword>
<dbReference type="InterPro" id="IPR042526">
    <property type="entry name" value="Atg5_HR"/>
</dbReference>
<dbReference type="AlphaFoldDB" id="A0A316UB78"/>
<feature type="region of interest" description="Disordered" evidence="7">
    <location>
        <begin position="428"/>
        <end position="500"/>
    </location>
</feature>
<dbReference type="GO" id="GO:0061908">
    <property type="term" value="C:phagophore"/>
    <property type="evidence" value="ECO:0007669"/>
    <property type="project" value="TreeGrafter"/>
</dbReference>
<sequence>MSSTPARPSGSGFAGPSRLSSGPVLDPSSSASSSSSRIATDVFSSSLPLAVSVALSDLPSGSDSSLAAEYTYYMTVRRNLYLPLIVQEVKEALVGLICDARGAATIKDEELWFEYRGTPLKWHWPIGLLYDHSVDNLAPTRHHTEGTEAAHASSRRRREASPSRTSPYLQHPPPIPWPITLRLKDLPHAKLPSPTSNPTLASTENVIAALVESSKQAYMGMLKEADFVRNGNTKKVNNLRRPEQDGIWDALIGGDYAQFTSLTSRILPAASAYPAPPPQPSAPPSSYPSTFRSASHTSSHEDLSSSLVPRRASSLYAAPSGGVFASSQFNSSNPNLPIDKGSEDTAAAATESSATTSTVGPTDSGSRTVKGQGLPGLKAIPVKFVLQGGTILQEGVPPLTEDGKPTTLQHVLSVLFPALFPQQQISAASKGSPTISGLPTKSDNRLPTLGVDFSPLSLSPPQSTTSTPRSTEASRERQGDPAGVMGKTSTTGAGPGTGAGPLAVPIVQGIRIPLESPVAQLARSVSGADGW</sequence>
<dbReference type="Pfam" id="PF20637">
    <property type="entry name" value="ATG5_HBR"/>
    <property type="match status" value="1"/>
</dbReference>
<evidence type="ECO:0000256" key="6">
    <source>
        <dbReference type="RuleBase" id="RU361202"/>
    </source>
</evidence>
<dbReference type="Pfam" id="PF04106">
    <property type="entry name" value="ATG5_UblB"/>
    <property type="match status" value="1"/>
</dbReference>
<feature type="compositionally biased region" description="Polar residues" evidence="7">
    <location>
        <begin position="359"/>
        <end position="369"/>
    </location>
</feature>
<keyword evidence="5 6" id="KW-0072">Autophagy</keyword>
<dbReference type="PANTHER" id="PTHR13040:SF2">
    <property type="entry name" value="AUTOPHAGY PROTEIN 5"/>
    <property type="match status" value="1"/>
</dbReference>
<feature type="region of interest" description="Disordered" evidence="7">
    <location>
        <begin position="270"/>
        <end position="306"/>
    </location>
</feature>
<dbReference type="Pfam" id="PF20638">
    <property type="entry name" value="ATG5_UblA"/>
    <property type="match status" value="1"/>
</dbReference>
<evidence type="ECO:0000256" key="1">
    <source>
        <dbReference type="ARBA" id="ARBA00004623"/>
    </source>
</evidence>
<dbReference type="InterPro" id="IPR048940">
    <property type="entry name" value="ATG5_HBR"/>
</dbReference>
<dbReference type="GO" id="GO:0034727">
    <property type="term" value="P:piecemeal microautophagy of the nucleus"/>
    <property type="evidence" value="ECO:0007669"/>
    <property type="project" value="TreeGrafter"/>
</dbReference>
<evidence type="ECO:0000259" key="10">
    <source>
        <dbReference type="Pfam" id="PF20638"/>
    </source>
</evidence>
<dbReference type="GeneID" id="37013713"/>
<comment type="similarity">
    <text evidence="2 6">Belongs to the ATG5 family.</text>
</comment>
<proteinExistence type="inferred from homology"/>
<keyword evidence="12" id="KW-1185">Reference proteome</keyword>
<dbReference type="GO" id="GO:0006995">
    <property type="term" value="P:cellular response to nitrogen starvation"/>
    <property type="evidence" value="ECO:0007669"/>
    <property type="project" value="TreeGrafter"/>
</dbReference>
<keyword evidence="3 6" id="KW-1017">Isopeptide bond</keyword>
<dbReference type="RefSeq" id="XP_025349579.1">
    <property type="nucleotide sequence ID" value="XM_025491979.1"/>
</dbReference>
<dbReference type="InterPro" id="IPR048318">
    <property type="entry name" value="ATG5_UblB"/>
</dbReference>
<keyword evidence="4 6" id="KW-0832">Ubl conjugation</keyword>
<organism evidence="11 12">
    <name type="scientific">Pseudomicrostroma glucosiphilum</name>
    <dbReference type="NCBI Taxonomy" id="1684307"/>
    <lineage>
        <taxon>Eukaryota</taxon>
        <taxon>Fungi</taxon>
        <taxon>Dikarya</taxon>
        <taxon>Basidiomycota</taxon>
        <taxon>Ustilaginomycotina</taxon>
        <taxon>Exobasidiomycetes</taxon>
        <taxon>Microstromatales</taxon>
        <taxon>Microstromatales incertae sedis</taxon>
        <taxon>Pseudomicrostroma</taxon>
    </lineage>
</organism>
<dbReference type="GO" id="GO:0034274">
    <property type="term" value="C:Atg12-Atg5-Atg16 complex"/>
    <property type="evidence" value="ECO:0007669"/>
    <property type="project" value="TreeGrafter"/>
</dbReference>
<dbReference type="PANTHER" id="PTHR13040">
    <property type="entry name" value="AUTOPHAGY PROTEIN 5"/>
    <property type="match status" value="1"/>
</dbReference>
<dbReference type="InterPro" id="IPR042527">
    <property type="entry name" value="Atg5_UblA_dom_sf"/>
</dbReference>
<dbReference type="InterPro" id="IPR048939">
    <property type="entry name" value="ATG5_UblA"/>
</dbReference>
<feature type="domain" description="Autophagy protein ATG5 alpha-helical bundle region" evidence="9">
    <location>
        <begin position="212"/>
        <end position="268"/>
    </location>
</feature>
<feature type="region of interest" description="Disordered" evidence="7">
    <location>
        <begin position="143"/>
        <end position="174"/>
    </location>
</feature>
<accession>A0A316UB78</accession>
<name>A0A316UB78_9BASI</name>
<feature type="compositionally biased region" description="Low complexity" evidence="7">
    <location>
        <begin position="287"/>
        <end position="297"/>
    </location>
</feature>
<dbReference type="Gene3D" id="3.10.20.90">
    <property type="entry name" value="Phosphatidylinositol 3-kinase Catalytic Subunit, Chain A, domain 1"/>
    <property type="match status" value="1"/>
</dbReference>
<evidence type="ECO:0000259" key="9">
    <source>
        <dbReference type="Pfam" id="PF20637"/>
    </source>
</evidence>
<feature type="region of interest" description="Disordered" evidence="7">
    <location>
        <begin position="1"/>
        <end position="35"/>
    </location>
</feature>
<comment type="subcellular location">
    <subcellularLocation>
        <location evidence="1 6">Preautophagosomal structure membrane</location>
        <topology evidence="1 6">Peripheral membrane protein</topology>
    </subcellularLocation>
</comment>
<reference evidence="11 12" key="1">
    <citation type="journal article" date="2018" name="Mol. Biol. Evol.">
        <title>Broad Genomic Sampling Reveals a Smut Pathogenic Ancestry of the Fungal Clade Ustilaginomycotina.</title>
        <authorList>
            <person name="Kijpornyongpan T."/>
            <person name="Mondo S.J."/>
            <person name="Barry K."/>
            <person name="Sandor L."/>
            <person name="Lee J."/>
            <person name="Lipzen A."/>
            <person name="Pangilinan J."/>
            <person name="LaButti K."/>
            <person name="Hainaut M."/>
            <person name="Henrissat B."/>
            <person name="Grigoriev I.V."/>
            <person name="Spatafora J.W."/>
            <person name="Aime M.C."/>
        </authorList>
    </citation>
    <scope>NUCLEOTIDE SEQUENCE [LARGE SCALE GENOMIC DNA]</scope>
    <source>
        <strain evidence="11 12">MCA 4718</strain>
    </source>
</reference>